<dbReference type="EC" id="4.2.1.20" evidence="12"/>
<feature type="modified residue" description="N6-(pyridoxal phosphate)lysine" evidence="12">
    <location>
        <position position="112"/>
    </location>
</feature>
<dbReference type="InterPro" id="IPR023026">
    <property type="entry name" value="Trp_synth_beta/beta-like"/>
</dbReference>
<keyword evidence="9 12" id="KW-0057">Aromatic amino acid biosynthesis</keyword>
<accession>A0A931G973</accession>
<dbReference type="PROSITE" id="PS00168">
    <property type="entry name" value="TRP_SYNTHASE_BETA"/>
    <property type="match status" value="1"/>
</dbReference>
<evidence type="ECO:0000256" key="10">
    <source>
        <dbReference type="ARBA" id="ARBA00023239"/>
    </source>
</evidence>
<evidence type="ECO:0000256" key="1">
    <source>
        <dbReference type="ARBA" id="ARBA00001933"/>
    </source>
</evidence>
<protein>
    <recommendedName>
        <fullName evidence="12">Tryptophan synthase beta chain</fullName>
        <ecNumber evidence="12">4.2.1.20</ecNumber>
    </recommendedName>
</protein>
<comment type="similarity">
    <text evidence="4 12">Belongs to the TrpB family.</text>
</comment>
<name>A0A931G973_9BACT</name>
<evidence type="ECO:0000259" key="13">
    <source>
        <dbReference type="Pfam" id="PF00291"/>
    </source>
</evidence>
<dbReference type="InterPro" id="IPR001926">
    <property type="entry name" value="TrpB-like_PALP"/>
</dbReference>
<dbReference type="EMBL" id="JACCQK010000764">
    <property type="protein sequence ID" value="MBG0780513.1"/>
    <property type="molecule type" value="Genomic_DNA"/>
</dbReference>
<dbReference type="GO" id="GO:0004834">
    <property type="term" value="F:tryptophan synthase activity"/>
    <property type="evidence" value="ECO:0007669"/>
    <property type="project" value="UniProtKB-UniRule"/>
</dbReference>
<evidence type="ECO:0000313" key="14">
    <source>
        <dbReference type="EMBL" id="MBG0780513.1"/>
    </source>
</evidence>
<comment type="catalytic activity">
    <reaction evidence="11 12">
        <text>(1S,2R)-1-C-(indol-3-yl)glycerol 3-phosphate + L-serine = D-glyceraldehyde 3-phosphate + L-tryptophan + H2O</text>
        <dbReference type="Rhea" id="RHEA:10532"/>
        <dbReference type="ChEBI" id="CHEBI:15377"/>
        <dbReference type="ChEBI" id="CHEBI:33384"/>
        <dbReference type="ChEBI" id="CHEBI:57912"/>
        <dbReference type="ChEBI" id="CHEBI:58866"/>
        <dbReference type="ChEBI" id="CHEBI:59776"/>
        <dbReference type="EC" id="4.2.1.20"/>
    </reaction>
</comment>
<dbReference type="NCBIfam" id="NF009057">
    <property type="entry name" value="PRK12391.1"/>
    <property type="match status" value="1"/>
</dbReference>
<keyword evidence="8 12" id="KW-0663">Pyridoxal phosphate</keyword>
<dbReference type="PANTHER" id="PTHR48077:SF6">
    <property type="entry name" value="TRYPTOPHAN SYNTHASE"/>
    <property type="match status" value="1"/>
</dbReference>
<evidence type="ECO:0000256" key="12">
    <source>
        <dbReference type="HAMAP-Rule" id="MF_00133"/>
    </source>
</evidence>
<dbReference type="SUPFAM" id="SSF53686">
    <property type="entry name" value="Tryptophan synthase beta subunit-like PLP-dependent enzymes"/>
    <property type="match status" value="1"/>
</dbReference>
<gene>
    <name evidence="12" type="primary">trpB</name>
    <name evidence="14" type="ORF">H0S81_11385</name>
</gene>
<comment type="caution">
    <text evidence="14">The sequence shown here is derived from an EMBL/GenBank/DDBJ whole genome shotgun (WGS) entry which is preliminary data.</text>
</comment>
<comment type="cofactor">
    <cofactor evidence="1 12">
        <name>pyridoxal 5'-phosphate</name>
        <dbReference type="ChEBI" id="CHEBI:597326"/>
    </cofactor>
</comment>
<evidence type="ECO:0000256" key="11">
    <source>
        <dbReference type="ARBA" id="ARBA00049047"/>
    </source>
</evidence>
<reference evidence="14" key="1">
    <citation type="submission" date="2020-07" db="EMBL/GenBank/DDBJ databases">
        <title>Severe corrosion of carbon steel in oil field produced water can be linked to methanogenic archaea containing a special type of NiFe hydrogenase.</title>
        <authorList>
            <person name="Lahme S."/>
            <person name="Mand J."/>
            <person name="Longwell J."/>
            <person name="Smith R."/>
            <person name="Enning D."/>
        </authorList>
    </citation>
    <scope>NUCLEOTIDE SEQUENCE</scope>
    <source>
        <strain evidence="14">MIC098Bin6</strain>
    </source>
</reference>
<dbReference type="GO" id="GO:0030170">
    <property type="term" value="F:pyridoxal phosphate binding"/>
    <property type="evidence" value="ECO:0007669"/>
    <property type="project" value="InterPro"/>
</dbReference>
<evidence type="ECO:0000256" key="7">
    <source>
        <dbReference type="ARBA" id="ARBA00022822"/>
    </source>
</evidence>
<feature type="domain" description="Tryptophan synthase beta chain-like PALP" evidence="13">
    <location>
        <begin position="78"/>
        <end position="409"/>
    </location>
</feature>
<keyword evidence="6 12" id="KW-0028">Amino-acid biosynthesis</keyword>
<comment type="subunit">
    <text evidence="5 12">Tetramer of two alpha and two beta chains.</text>
</comment>
<dbReference type="Pfam" id="PF00291">
    <property type="entry name" value="PALP"/>
    <property type="match status" value="1"/>
</dbReference>
<dbReference type="PANTHER" id="PTHR48077">
    <property type="entry name" value="TRYPTOPHAN SYNTHASE-RELATED"/>
    <property type="match status" value="1"/>
</dbReference>
<keyword evidence="10 12" id="KW-0456">Lyase</keyword>
<dbReference type="PIRSF" id="PIRSF500824">
    <property type="entry name" value="TrpB_prok"/>
    <property type="match status" value="1"/>
</dbReference>
<dbReference type="GO" id="GO:0052684">
    <property type="term" value="F:L-serine hydro-lyase (adding indole, L-tryptophan-forming) activity"/>
    <property type="evidence" value="ECO:0007669"/>
    <property type="project" value="TreeGrafter"/>
</dbReference>
<dbReference type="GO" id="GO:0005737">
    <property type="term" value="C:cytoplasm"/>
    <property type="evidence" value="ECO:0007669"/>
    <property type="project" value="TreeGrafter"/>
</dbReference>
<dbReference type="Gene3D" id="3.40.50.1100">
    <property type="match status" value="2"/>
</dbReference>
<dbReference type="InterPro" id="IPR006653">
    <property type="entry name" value="Trp_synth_b_CS"/>
</dbReference>
<dbReference type="PIRSF" id="PIRSF001413">
    <property type="entry name" value="Trp_syn_beta"/>
    <property type="match status" value="1"/>
</dbReference>
<evidence type="ECO:0000256" key="6">
    <source>
        <dbReference type="ARBA" id="ARBA00022605"/>
    </source>
</evidence>
<comment type="function">
    <text evidence="2 12">The beta subunit is responsible for the synthesis of L-tryptophan from indole and L-serine.</text>
</comment>
<sequence length="457" mass="50437">MKTQKFLLTEQEMPRQWYNIMADLPTPMEPPLHPGTGQPCGPEDLAPIFPMNLIEQEVSTQRWIDIPEEILDKYAIWRPSPLYRARNLEKALDTPARIYFKNEGVSPAGSHKPNTALAQAYYNKVAGTKKITTETGAGQWGSSLAMCCSFFGIECKVFMVKISYNQKPYRRMMMETWGANCTASPSTETRAGRSILEKDPDSPGSLGMAISEAVEEAVADENTKYALGSVLNHVMIHQSIIGLEAMKQMEMAGDYPDVIIGSAGGGSNFAGLSFPFARDKINGKQIDIIAVEPTSCPTLTRGPFAYDFGDTVQMTPLLPMYTLGHNFVPAPIHAGGLRYHGMSPLVSQLVLDGIIRPEAIHQMETFKAGLTFARSEGYISAPECNHAVAMAIREALKAKEEGKEKVILFNWSGHGLVDMASYESYFRGNLADHDLPQEQIDIALKDLENLPKPRQGK</sequence>
<evidence type="ECO:0000256" key="5">
    <source>
        <dbReference type="ARBA" id="ARBA00011270"/>
    </source>
</evidence>
<keyword evidence="7 12" id="KW-0822">Tryptophan biosynthesis</keyword>
<dbReference type="InterPro" id="IPR006316">
    <property type="entry name" value="Trp_synth_b-like"/>
</dbReference>
<evidence type="ECO:0000313" key="15">
    <source>
        <dbReference type="Proteomes" id="UP000706172"/>
    </source>
</evidence>
<dbReference type="InterPro" id="IPR006654">
    <property type="entry name" value="Trp_synth_beta"/>
</dbReference>
<evidence type="ECO:0000256" key="4">
    <source>
        <dbReference type="ARBA" id="ARBA00009982"/>
    </source>
</evidence>
<evidence type="ECO:0000256" key="8">
    <source>
        <dbReference type="ARBA" id="ARBA00022898"/>
    </source>
</evidence>
<evidence type="ECO:0000256" key="9">
    <source>
        <dbReference type="ARBA" id="ARBA00023141"/>
    </source>
</evidence>
<dbReference type="AlphaFoldDB" id="A0A931G973"/>
<dbReference type="Proteomes" id="UP000706172">
    <property type="component" value="Unassembled WGS sequence"/>
</dbReference>
<comment type="pathway">
    <text evidence="3 12">Amino-acid biosynthesis; L-tryptophan biosynthesis; L-tryptophan from chorismate: step 5/5.</text>
</comment>
<evidence type="ECO:0000256" key="3">
    <source>
        <dbReference type="ARBA" id="ARBA00004733"/>
    </source>
</evidence>
<organism evidence="14 15">
    <name type="scientific">Desulfotignum balticum</name>
    <dbReference type="NCBI Taxonomy" id="115781"/>
    <lineage>
        <taxon>Bacteria</taxon>
        <taxon>Pseudomonadati</taxon>
        <taxon>Thermodesulfobacteriota</taxon>
        <taxon>Desulfobacteria</taxon>
        <taxon>Desulfobacterales</taxon>
        <taxon>Desulfobacteraceae</taxon>
        <taxon>Desulfotignum</taxon>
    </lineage>
</organism>
<evidence type="ECO:0000256" key="2">
    <source>
        <dbReference type="ARBA" id="ARBA00002786"/>
    </source>
</evidence>
<dbReference type="CDD" id="cd06446">
    <property type="entry name" value="Trp-synth_B"/>
    <property type="match status" value="1"/>
</dbReference>
<dbReference type="HAMAP" id="MF_00133">
    <property type="entry name" value="Trp_synth_beta"/>
    <property type="match status" value="1"/>
</dbReference>
<dbReference type="InterPro" id="IPR036052">
    <property type="entry name" value="TrpB-like_PALP_sf"/>
</dbReference>
<dbReference type="NCBIfam" id="TIGR01415">
    <property type="entry name" value="trpB_rel"/>
    <property type="match status" value="1"/>
</dbReference>
<proteinExistence type="inferred from homology"/>